<dbReference type="AlphaFoldDB" id="A0A4Z2F837"/>
<comment type="caution">
    <text evidence="1">The sequence shown here is derived from an EMBL/GenBank/DDBJ whole genome shotgun (WGS) entry which is preliminary data.</text>
</comment>
<protein>
    <submittedName>
        <fullName evidence="1">Uncharacterized protein</fullName>
    </submittedName>
</protein>
<reference evidence="1 2" key="1">
    <citation type="submission" date="2019-03" db="EMBL/GenBank/DDBJ databases">
        <title>First draft genome of Liparis tanakae, snailfish: a comprehensive survey of snailfish specific genes.</title>
        <authorList>
            <person name="Kim W."/>
            <person name="Song I."/>
            <person name="Jeong J.-H."/>
            <person name="Kim D."/>
            <person name="Kim S."/>
            <person name="Ryu S."/>
            <person name="Song J.Y."/>
            <person name="Lee S.K."/>
        </authorList>
    </citation>
    <scope>NUCLEOTIDE SEQUENCE [LARGE SCALE GENOMIC DNA]</scope>
    <source>
        <tissue evidence="1">Muscle</tissue>
    </source>
</reference>
<dbReference type="OrthoDB" id="9975373at2759"/>
<dbReference type="EMBL" id="SRLO01001495">
    <property type="protein sequence ID" value="TNN37386.1"/>
    <property type="molecule type" value="Genomic_DNA"/>
</dbReference>
<sequence>MESILEDFRRGLQPDVLVISSCLWDITRVTEELDEELDEGSSLIMFISTESCSSAVLQATRPAYLLMFMQSDDSKMIKCLNWSEGASDH</sequence>
<accession>A0A4Z2F837</accession>
<organism evidence="1 2">
    <name type="scientific">Liparis tanakae</name>
    <name type="common">Tanaka's snailfish</name>
    <dbReference type="NCBI Taxonomy" id="230148"/>
    <lineage>
        <taxon>Eukaryota</taxon>
        <taxon>Metazoa</taxon>
        <taxon>Chordata</taxon>
        <taxon>Craniata</taxon>
        <taxon>Vertebrata</taxon>
        <taxon>Euteleostomi</taxon>
        <taxon>Actinopterygii</taxon>
        <taxon>Neopterygii</taxon>
        <taxon>Teleostei</taxon>
        <taxon>Neoteleostei</taxon>
        <taxon>Acanthomorphata</taxon>
        <taxon>Eupercaria</taxon>
        <taxon>Perciformes</taxon>
        <taxon>Cottioidei</taxon>
        <taxon>Cottales</taxon>
        <taxon>Liparidae</taxon>
        <taxon>Liparis</taxon>
    </lineage>
</organism>
<evidence type="ECO:0000313" key="1">
    <source>
        <dbReference type="EMBL" id="TNN37386.1"/>
    </source>
</evidence>
<keyword evidence="2" id="KW-1185">Reference proteome</keyword>
<proteinExistence type="predicted"/>
<dbReference type="Proteomes" id="UP000314294">
    <property type="component" value="Unassembled WGS sequence"/>
</dbReference>
<evidence type="ECO:0000313" key="2">
    <source>
        <dbReference type="Proteomes" id="UP000314294"/>
    </source>
</evidence>
<name>A0A4Z2F837_9TELE</name>
<gene>
    <name evidence="1" type="ORF">EYF80_052454</name>
</gene>